<feature type="region of interest" description="Disordered" evidence="5">
    <location>
        <begin position="21"/>
        <end position="56"/>
    </location>
</feature>
<dbReference type="GO" id="GO:0016559">
    <property type="term" value="P:peroxisome fission"/>
    <property type="evidence" value="ECO:0007669"/>
    <property type="project" value="InterPro"/>
</dbReference>
<evidence type="ECO:0000313" key="7">
    <source>
        <dbReference type="Proteomes" id="UP001211907"/>
    </source>
</evidence>
<dbReference type="PANTHER" id="PTHR12652">
    <property type="entry name" value="PEROXISOMAL BIOGENESIS FACTOR 11"/>
    <property type="match status" value="1"/>
</dbReference>
<dbReference type="GO" id="GO:0005778">
    <property type="term" value="C:peroxisomal membrane"/>
    <property type="evidence" value="ECO:0007669"/>
    <property type="project" value="UniProtKB-SubCell"/>
</dbReference>
<proteinExistence type="predicted"/>
<feature type="compositionally biased region" description="Polar residues" evidence="5">
    <location>
        <begin position="43"/>
        <end position="56"/>
    </location>
</feature>
<comment type="caution">
    <text evidence="6">The sequence shown here is derived from an EMBL/GenBank/DDBJ whole genome shotgun (WGS) entry which is preliminary data.</text>
</comment>
<evidence type="ECO:0000313" key="6">
    <source>
        <dbReference type="EMBL" id="KAJ3136371.1"/>
    </source>
</evidence>
<evidence type="ECO:0000256" key="3">
    <source>
        <dbReference type="ARBA" id="ARBA00023140"/>
    </source>
</evidence>
<dbReference type="PANTHER" id="PTHR12652:SF19">
    <property type="entry name" value="PEROXISOMAL BIOGENESIS FACTOR 11"/>
    <property type="match status" value="1"/>
</dbReference>
<keyword evidence="2" id="KW-0472">Membrane</keyword>
<evidence type="ECO:0000256" key="4">
    <source>
        <dbReference type="ARBA" id="ARBA00046271"/>
    </source>
</evidence>
<reference evidence="6" key="1">
    <citation type="submission" date="2020-05" db="EMBL/GenBank/DDBJ databases">
        <title>Phylogenomic resolution of chytrid fungi.</title>
        <authorList>
            <person name="Stajich J.E."/>
            <person name="Amses K."/>
            <person name="Simmons R."/>
            <person name="Seto K."/>
            <person name="Myers J."/>
            <person name="Bonds A."/>
            <person name="Quandt C.A."/>
            <person name="Barry K."/>
            <person name="Liu P."/>
            <person name="Grigoriev I."/>
            <person name="Longcore J.E."/>
            <person name="James T.Y."/>
        </authorList>
    </citation>
    <scope>NUCLEOTIDE SEQUENCE</scope>
    <source>
        <strain evidence="6">JEL0513</strain>
    </source>
</reference>
<evidence type="ECO:0000256" key="5">
    <source>
        <dbReference type="SAM" id="MobiDB-lite"/>
    </source>
</evidence>
<dbReference type="AlphaFoldDB" id="A0AAD5XK59"/>
<organism evidence="6 7">
    <name type="scientific">Physocladia obscura</name>
    <dbReference type="NCBI Taxonomy" id="109957"/>
    <lineage>
        <taxon>Eukaryota</taxon>
        <taxon>Fungi</taxon>
        <taxon>Fungi incertae sedis</taxon>
        <taxon>Chytridiomycota</taxon>
        <taxon>Chytridiomycota incertae sedis</taxon>
        <taxon>Chytridiomycetes</taxon>
        <taxon>Chytridiales</taxon>
        <taxon>Chytriomycetaceae</taxon>
        <taxon>Physocladia</taxon>
    </lineage>
</organism>
<sequence>MHSPARSEHSLTDSECTAIETDNVKHDEAIAAQKGDDPKIESSTKLITKESSPPSVNQQQMAILQSPTILNSATFAAGEGKHPLSAQQMPPLLPAKLLENQSFLRNKTPSFIPIPFSIPISSVKSIPRIALSDKAVTLLRSLSSSTLQTFSHPVNNEVNSKPKKVSQVISEKSATKFASSNLIFKILIFRKILLLNDGRDKILKVIQYSAKVLLWVKFLSILPVTARTRKSLAKMIPHLSVARKLIRFGSFLAPIEFLSSTSPDASPAYLFNFFSNINALLTNIADDNVTLAKIGLKDQNPFFDTWADRLWLIGIGFDVRDVWDKLNATRRTLVDLHEKRRVLILQLDQSMSAEICKVSESVIDDDETIVCSGDTSPSTAAVLIAATNEKICDAELKIWISQLTLAKLVADCLFCSFDVFGVVKQVEKMRGPAKQLQHVQDLAGLTAACLGTWKLFSTLSTSATTNKKI</sequence>
<evidence type="ECO:0000256" key="2">
    <source>
        <dbReference type="ARBA" id="ARBA00023136"/>
    </source>
</evidence>
<evidence type="ECO:0000256" key="1">
    <source>
        <dbReference type="ARBA" id="ARBA00022593"/>
    </source>
</evidence>
<dbReference type="InterPro" id="IPR008733">
    <property type="entry name" value="PEX11"/>
</dbReference>
<feature type="compositionally biased region" description="Basic and acidic residues" evidence="5">
    <location>
        <begin position="22"/>
        <end position="42"/>
    </location>
</feature>
<keyword evidence="1" id="KW-0962">Peroxisome biogenesis</keyword>
<name>A0AAD5XK59_9FUNG</name>
<keyword evidence="3" id="KW-0576">Peroxisome</keyword>
<protein>
    <submittedName>
        <fullName evidence="6">Uncharacterized protein</fullName>
    </submittedName>
</protein>
<accession>A0AAD5XK59</accession>
<keyword evidence="7" id="KW-1185">Reference proteome</keyword>
<dbReference type="Proteomes" id="UP001211907">
    <property type="component" value="Unassembled WGS sequence"/>
</dbReference>
<comment type="subcellular location">
    <subcellularLocation>
        <location evidence="4">Peroxisome membrane</location>
    </subcellularLocation>
</comment>
<gene>
    <name evidence="6" type="ORF">HK100_001748</name>
</gene>
<dbReference type="EMBL" id="JADGJH010000139">
    <property type="protein sequence ID" value="KAJ3136371.1"/>
    <property type="molecule type" value="Genomic_DNA"/>
</dbReference>
<dbReference type="Pfam" id="PF05648">
    <property type="entry name" value="PEX11"/>
    <property type="match status" value="1"/>
</dbReference>